<protein>
    <submittedName>
        <fullName evidence="1">Uncharacterized protein</fullName>
    </submittedName>
</protein>
<dbReference type="PANTHER" id="PTHR31252:SF11">
    <property type="entry name" value="DUF4419 DOMAIN-CONTAINING PROTEIN"/>
    <property type="match status" value="1"/>
</dbReference>
<reference evidence="1" key="1">
    <citation type="submission" date="2021-01" db="EMBL/GenBank/DDBJ databases">
        <authorList>
            <consortium name="Genoscope - CEA"/>
            <person name="William W."/>
        </authorList>
    </citation>
    <scope>NUCLEOTIDE SEQUENCE</scope>
</reference>
<evidence type="ECO:0000313" key="1">
    <source>
        <dbReference type="EMBL" id="CAD8130017.1"/>
    </source>
</evidence>
<dbReference type="Proteomes" id="UP000692954">
    <property type="component" value="Unassembled WGS sequence"/>
</dbReference>
<dbReference type="AlphaFoldDB" id="A0A8S1RR14"/>
<proteinExistence type="predicted"/>
<comment type="caution">
    <text evidence="1">The sequence shown here is derived from an EMBL/GenBank/DDBJ whole genome shotgun (WGS) entry which is preliminary data.</text>
</comment>
<dbReference type="PANTHER" id="PTHR31252">
    <property type="entry name" value="DUF4419 DOMAIN-CONTAINING PROTEIN"/>
    <property type="match status" value="1"/>
</dbReference>
<gene>
    <name evidence="1" type="ORF">PSON_ATCC_30995.1.T2570002</name>
</gene>
<dbReference type="Pfam" id="PF14388">
    <property type="entry name" value="DUF4419"/>
    <property type="match status" value="1"/>
</dbReference>
<accession>A0A8S1RR14</accession>
<dbReference type="EMBL" id="CAJJDN010000257">
    <property type="protein sequence ID" value="CAD8130017.1"/>
    <property type="molecule type" value="Genomic_DNA"/>
</dbReference>
<keyword evidence="2" id="KW-1185">Reference proteome</keyword>
<evidence type="ECO:0000313" key="2">
    <source>
        <dbReference type="Proteomes" id="UP000692954"/>
    </source>
</evidence>
<name>A0A8S1RR14_9CILI</name>
<dbReference type="OrthoDB" id="303313at2759"/>
<dbReference type="InterPro" id="IPR025533">
    <property type="entry name" value="DUF4419"/>
</dbReference>
<organism evidence="1 2">
    <name type="scientific">Paramecium sonneborni</name>
    <dbReference type="NCBI Taxonomy" id="65129"/>
    <lineage>
        <taxon>Eukaryota</taxon>
        <taxon>Sar</taxon>
        <taxon>Alveolata</taxon>
        <taxon>Ciliophora</taxon>
        <taxon>Intramacronucleata</taxon>
        <taxon>Oligohymenophorea</taxon>
        <taxon>Peniculida</taxon>
        <taxon>Parameciidae</taxon>
        <taxon>Paramecium</taxon>
    </lineage>
</organism>
<sequence length="384" mass="45423">MIEQQEQQEIEQNYSKKQQNDCLAIIDPNLKYNYNDLHPTQLQTFLGSLLSGKIIKSSLTNNDILYWCRNQTQITNQFILMVHYAYYNHFPLRFSPDDIQLLINQGFCAHIKNNAEYFRKKFVQHEGKMKLSVFVESEDINTYDWESIINNFSNQIKANIPNEKYKLCVQKYSTTNQISKTCYEVSLMDAMKKYFEYTMDCGCGISKIKLLGTLEDWECLRKNAEKLQEFELGDWLDRILPILDQFINLYKGKIDYAFWKDIYRYQPPQSPQYDPTPQYATGWITNFFPYRINESADIYDQENKFVKNYFSKSLKKNSQFQEKQIPTGISQAQVILQNIRTHVTMNLKFNAGFFGVAKDQDGFLYAQQGWAIAEEKKKKDFFSF</sequence>